<sequence length="315" mass="35334">MASDSSRLLDRATLPPTTATRHDSKAEPHILEDQDSREFFESHRKRRLDTHPEDHREINRPPMLPTPSTSHVNYEHVYEPAEDSFLLLDTISSPSESDFLKSRFPPDSPSPLVLEIGTGSGVVLAFVTAQTKHIFGRSDVLTLGCDVNPYACMAATDTVNLAIKEAPVRAESAGFAGVVYGDLTTSFRPHSIDVLIFNPPYVPTEVLPNGQNNDEFADRDDFKTSEEFERNSYLLALSYAGGHDGMEITNRLLEQLSWSLSNRGAAYLLLCHQNRPEDVKARIRTWPGGWEAETVRSSGRQAGWEKLSILRIWRR</sequence>
<keyword evidence="2" id="KW-0489">Methyltransferase</keyword>
<keyword evidence="3" id="KW-0808">Transferase</keyword>
<dbReference type="CDD" id="cd02440">
    <property type="entry name" value="AdoMet_MTases"/>
    <property type="match status" value="1"/>
</dbReference>
<name>A0A9W7SNX9_9PEZI</name>
<dbReference type="PROSITE" id="PS00092">
    <property type="entry name" value="N6_MTASE"/>
    <property type="match status" value="1"/>
</dbReference>
<dbReference type="GO" id="GO:0008757">
    <property type="term" value="F:S-adenosylmethionine-dependent methyltransferase activity"/>
    <property type="evidence" value="ECO:0007669"/>
    <property type="project" value="TreeGrafter"/>
</dbReference>
<dbReference type="EMBL" id="RIBY02002067">
    <property type="protein sequence ID" value="KAH9825881.1"/>
    <property type="molecule type" value="Genomic_DNA"/>
</dbReference>
<comment type="caution">
    <text evidence="6">The sequence shown here is derived from an EMBL/GenBank/DDBJ whole genome shotgun (WGS) entry which is preliminary data.</text>
</comment>
<evidence type="ECO:0000313" key="6">
    <source>
        <dbReference type="EMBL" id="KAH9825881.1"/>
    </source>
</evidence>
<dbReference type="Proteomes" id="UP001138500">
    <property type="component" value="Unassembled WGS sequence"/>
</dbReference>
<keyword evidence="4" id="KW-0949">S-adenosyl-L-methionine</keyword>
<evidence type="ECO:0000256" key="2">
    <source>
        <dbReference type="ARBA" id="ARBA00022603"/>
    </source>
</evidence>
<dbReference type="GO" id="GO:0032259">
    <property type="term" value="P:methylation"/>
    <property type="evidence" value="ECO:0007669"/>
    <property type="project" value="UniProtKB-KW"/>
</dbReference>
<reference evidence="6 7" key="1">
    <citation type="journal article" date="2018" name="IMA Fungus">
        <title>IMA Genome-F 10: Nine draft genome sequences of Claviceps purpurea s.lat., including C. arundinis, C. humidiphila, and C. cf. spartinae, pseudomolecules for the pitch canker pathogen Fusarium circinatum, draft genome of Davidsoniella eucalypti, Grosmannia galeiformis, Quambalaria eucalypti, and Teratosphaeria destructans.</title>
        <authorList>
            <person name="Wingfield B.D."/>
            <person name="Liu M."/>
            <person name="Nguyen H.D."/>
            <person name="Lane F.A."/>
            <person name="Morgan S.W."/>
            <person name="De Vos L."/>
            <person name="Wilken P.M."/>
            <person name="Duong T.A."/>
            <person name="Aylward J."/>
            <person name="Coetzee M.P."/>
            <person name="Dadej K."/>
            <person name="De Beer Z.W."/>
            <person name="Findlay W."/>
            <person name="Havenga M."/>
            <person name="Kolarik M."/>
            <person name="Menzies J.G."/>
            <person name="Naidoo K."/>
            <person name="Pochopski O."/>
            <person name="Shoukouhi P."/>
            <person name="Santana Q.C."/>
            <person name="Seifert K.A."/>
            <person name="Soal N."/>
            <person name="Steenkamp E.T."/>
            <person name="Tatham C.T."/>
            <person name="van der Nest M.A."/>
            <person name="Wingfield M.J."/>
        </authorList>
    </citation>
    <scope>NUCLEOTIDE SEQUENCE [LARGE SCALE GENOMIC DNA]</scope>
    <source>
        <strain evidence="6">CMW44962</strain>
    </source>
</reference>
<dbReference type="Gene3D" id="3.40.50.150">
    <property type="entry name" value="Vaccinia Virus protein VP39"/>
    <property type="match status" value="1"/>
</dbReference>
<keyword evidence="7" id="KW-1185">Reference proteome</keyword>
<proteinExistence type="inferred from homology"/>
<dbReference type="GO" id="GO:0008276">
    <property type="term" value="F:protein methyltransferase activity"/>
    <property type="evidence" value="ECO:0007669"/>
    <property type="project" value="TreeGrafter"/>
</dbReference>
<gene>
    <name evidence="6" type="ORF">Tdes44962_MAKER03955</name>
</gene>
<evidence type="ECO:0000256" key="1">
    <source>
        <dbReference type="ARBA" id="ARBA00006149"/>
    </source>
</evidence>
<evidence type="ECO:0000256" key="4">
    <source>
        <dbReference type="ARBA" id="ARBA00022691"/>
    </source>
</evidence>
<evidence type="ECO:0000256" key="5">
    <source>
        <dbReference type="SAM" id="MobiDB-lite"/>
    </source>
</evidence>
<dbReference type="OrthoDB" id="406152at2759"/>
<dbReference type="PANTHER" id="PTHR45875:SF1">
    <property type="entry name" value="METHYLTRANSFERASE N6AMT1"/>
    <property type="match status" value="1"/>
</dbReference>
<dbReference type="GO" id="GO:0003676">
    <property type="term" value="F:nucleic acid binding"/>
    <property type="evidence" value="ECO:0007669"/>
    <property type="project" value="InterPro"/>
</dbReference>
<dbReference type="GO" id="GO:0035657">
    <property type="term" value="C:eRF1 methyltransferase complex"/>
    <property type="evidence" value="ECO:0007669"/>
    <property type="project" value="TreeGrafter"/>
</dbReference>
<feature type="region of interest" description="Disordered" evidence="5">
    <location>
        <begin position="1"/>
        <end position="69"/>
    </location>
</feature>
<evidence type="ECO:0000256" key="3">
    <source>
        <dbReference type="ARBA" id="ARBA00022679"/>
    </source>
</evidence>
<dbReference type="InterPro" id="IPR002052">
    <property type="entry name" value="DNA_methylase_N6_adenine_CS"/>
</dbReference>
<dbReference type="FunFam" id="3.40.50.150:FF:000274">
    <property type="entry name" value="ERF1 methyltransferase catalytic subunit MTQ2"/>
    <property type="match status" value="1"/>
</dbReference>
<dbReference type="SUPFAM" id="SSF53335">
    <property type="entry name" value="S-adenosyl-L-methionine-dependent methyltransferases"/>
    <property type="match status" value="1"/>
</dbReference>
<dbReference type="PANTHER" id="PTHR45875">
    <property type="entry name" value="METHYLTRANSFERASE N6AMT1"/>
    <property type="match status" value="1"/>
</dbReference>
<dbReference type="InterPro" id="IPR029063">
    <property type="entry name" value="SAM-dependent_MTases_sf"/>
</dbReference>
<comment type="similarity">
    <text evidence="1">Belongs to the eukaryotic/archaeal PrmC-related family.</text>
</comment>
<accession>A0A9W7SNX9</accession>
<feature type="compositionally biased region" description="Basic and acidic residues" evidence="5">
    <location>
        <begin position="49"/>
        <end position="59"/>
    </location>
</feature>
<evidence type="ECO:0000313" key="7">
    <source>
        <dbReference type="Proteomes" id="UP001138500"/>
    </source>
</evidence>
<reference evidence="6 7" key="2">
    <citation type="journal article" date="2021" name="Curr. Genet.">
        <title>Genetic response to nitrogen starvation in the aggressive Eucalyptus foliar pathogen Teratosphaeria destructans.</title>
        <authorList>
            <person name="Havenga M."/>
            <person name="Wingfield B.D."/>
            <person name="Wingfield M.J."/>
            <person name="Dreyer L.L."/>
            <person name="Roets F."/>
            <person name="Aylward J."/>
        </authorList>
    </citation>
    <scope>NUCLEOTIDE SEQUENCE [LARGE SCALE GENOMIC DNA]</scope>
    <source>
        <strain evidence="6">CMW44962</strain>
    </source>
</reference>
<protein>
    <submittedName>
        <fullName evidence="6">Pfam:methyltransferase 26</fullName>
    </submittedName>
</protein>
<feature type="compositionally biased region" description="Basic and acidic residues" evidence="5">
    <location>
        <begin position="20"/>
        <end position="42"/>
    </location>
</feature>
<dbReference type="AlphaFoldDB" id="A0A9W7SNX9"/>
<dbReference type="InterPro" id="IPR052190">
    <property type="entry name" value="Euk-Arch_PrmC-MTase"/>
</dbReference>
<organism evidence="6 7">
    <name type="scientific">Teratosphaeria destructans</name>
    <dbReference type="NCBI Taxonomy" id="418781"/>
    <lineage>
        <taxon>Eukaryota</taxon>
        <taxon>Fungi</taxon>
        <taxon>Dikarya</taxon>
        <taxon>Ascomycota</taxon>
        <taxon>Pezizomycotina</taxon>
        <taxon>Dothideomycetes</taxon>
        <taxon>Dothideomycetidae</taxon>
        <taxon>Mycosphaerellales</taxon>
        <taxon>Teratosphaeriaceae</taxon>
        <taxon>Teratosphaeria</taxon>
    </lineage>
</organism>